<dbReference type="InterPro" id="IPR035992">
    <property type="entry name" value="Ricin_B-like_lectins"/>
</dbReference>
<reference evidence="12" key="1">
    <citation type="journal article" date="2019" name="Int. J. Syst. Evol. Microbiol.">
        <title>The Global Catalogue of Microorganisms (GCM) 10K type strain sequencing project: providing services to taxonomists for standard genome sequencing and annotation.</title>
        <authorList>
            <consortium name="The Broad Institute Genomics Platform"/>
            <consortium name="The Broad Institute Genome Sequencing Center for Infectious Disease"/>
            <person name="Wu L."/>
            <person name="Ma J."/>
        </authorList>
    </citation>
    <scope>NUCLEOTIDE SEQUENCE [LARGE SCALE GENOMIC DNA]</scope>
    <source>
        <strain evidence="12">KCTC 33576</strain>
    </source>
</reference>
<dbReference type="SMART" id="SM00458">
    <property type="entry name" value="RICIN"/>
    <property type="match status" value="1"/>
</dbReference>
<dbReference type="SUPFAM" id="SSF50370">
    <property type="entry name" value="Ricin B-like lectins"/>
    <property type="match status" value="1"/>
</dbReference>
<dbReference type="EMBL" id="JBHUOP010000002">
    <property type="protein sequence ID" value="MFD2840053.1"/>
    <property type="molecule type" value="Genomic_DNA"/>
</dbReference>
<protein>
    <recommendedName>
        <fullName evidence="5">pectate lyase</fullName>
        <ecNumber evidence="5">4.2.2.2</ecNumber>
    </recommendedName>
</protein>
<evidence type="ECO:0000256" key="4">
    <source>
        <dbReference type="ARBA" id="ARBA00006463"/>
    </source>
</evidence>
<dbReference type="Proteomes" id="UP001597391">
    <property type="component" value="Unassembled WGS sequence"/>
</dbReference>
<dbReference type="SUPFAM" id="SSF51126">
    <property type="entry name" value="Pectin lyase-like"/>
    <property type="match status" value="1"/>
</dbReference>
<accession>A0ABW5XE85</accession>
<feature type="domain" description="Ricin B lectin" evidence="10">
    <location>
        <begin position="47"/>
        <end position="183"/>
    </location>
</feature>
<evidence type="ECO:0000256" key="6">
    <source>
        <dbReference type="ARBA" id="ARBA00022525"/>
    </source>
</evidence>
<dbReference type="Gene3D" id="2.80.10.50">
    <property type="match status" value="1"/>
</dbReference>
<dbReference type="PANTHER" id="PTHR33407">
    <property type="entry name" value="PECTATE LYASE F-RELATED"/>
    <property type="match status" value="1"/>
</dbReference>
<dbReference type="GO" id="GO:0030570">
    <property type="term" value="F:pectate lyase activity"/>
    <property type="evidence" value="ECO:0007669"/>
    <property type="project" value="UniProtKB-EC"/>
</dbReference>
<dbReference type="Pfam" id="PF14200">
    <property type="entry name" value="RicinB_lectin_2"/>
    <property type="match status" value="2"/>
</dbReference>
<dbReference type="InterPro" id="IPR004898">
    <property type="entry name" value="Pectate_lyase_PlyH/PlyE-like"/>
</dbReference>
<proteinExistence type="inferred from homology"/>
<dbReference type="Pfam" id="PF03211">
    <property type="entry name" value="Pectate_lyase"/>
    <property type="match status" value="1"/>
</dbReference>
<dbReference type="InterPro" id="IPR012334">
    <property type="entry name" value="Pectin_lyas_fold"/>
</dbReference>
<keyword evidence="7" id="KW-0732">Signal</keyword>
<gene>
    <name evidence="11" type="ORF">ACFSYH_05655</name>
</gene>
<evidence type="ECO:0000256" key="1">
    <source>
        <dbReference type="ARBA" id="ARBA00000695"/>
    </source>
</evidence>
<dbReference type="PROSITE" id="PS50231">
    <property type="entry name" value="RICIN_B_LECTIN"/>
    <property type="match status" value="1"/>
</dbReference>
<dbReference type="InterPro" id="IPR000772">
    <property type="entry name" value="Ricin_B_lectin"/>
</dbReference>
<keyword evidence="9 11" id="KW-0456">Lyase</keyword>
<dbReference type="EC" id="4.2.2.2" evidence="5"/>
<name>A0ABW5XE85_9MICO</name>
<organism evidence="11 12">
    <name type="scientific">Populibacterium corticicola</name>
    <dbReference type="NCBI Taxonomy" id="1812826"/>
    <lineage>
        <taxon>Bacteria</taxon>
        <taxon>Bacillati</taxon>
        <taxon>Actinomycetota</taxon>
        <taxon>Actinomycetes</taxon>
        <taxon>Micrococcales</taxon>
        <taxon>Jonesiaceae</taxon>
        <taxon>Populibacterium</taxon>
    </lineage>
</organism>
<evidence type="ECO:0000256" key="2">
    <source>
        <dbReference type="ARBA" id="ARBA00001913"/>
    </source>
</evidence>
<dbReference type="PANTHER" id="PTHR33407:SF9">
    <property type="entry name" value="PECTATE LYASE F-RELATED"/>
    <property type="match status" value="1"/>
</dbReference>
<evidence type="ECO:0000256" key="8">
    <source>
        <dbReference type="ARBA" id="ARBA00022837"/>
    </source>
</evidence>
<keyword evidence="12" id="KW-1185">Reference proteome</keyword>
<comment type="cofactor">
    <cofactor evidence="2">
        <name>Ca(2+)</name>
        <dbReference type="ChEBI" id="CHEBI:29108"/>
    </cofactor>
</comment>
<dbReference type="CDD" id="cd00161">
    <property type="entry name" value="beta-trefoil_Ricin-like"/>
    <property type="match status" value="1"/>
</dbReference>
<comment type="caution">
    <text evidence="11">The sequence shown here is derived from an EMBL/GenBank/DDBJ whole genome shotgun (WGS) entry which is preliminary data.</text>
</comment>
<comment type="subcellular location">
    <subcellularLocation>
        <location evidence="3">Secreted</location>
    </subcellularLocation>
</comment>
<dbReference type="InterPro" id="IPR011050">
    <property type="entry name" value="Pectin_lyase_fold/virulence"/>
</dbReference>
<evidence type="ECO:0000259" key="10">
    <source>
        <dbReference type="SMART" id="SM00458"/>
    </source>
</evidence>
<evidence type="ECO:0000256" key="9">
    <source>
        <dbReference type="ARBA" id="ARBA00023239"/>
    </source>
</evidence>
<comment type="catalytic activity">
    <reaction evidence="1">
        <text>Eliminative cleavage of (1-&gt;4)-alpha-D-galacturonan to give oligosaccharides with 4-deoxy-alpha-D-galact-4-enuronosyl groups at their non-reducing ends.</text>
        <dbReference type="EC" id="4.2.2.2"/>
    </reaction>
</comment>
<evidence type="ECO:0000256" key="3">
    <source>
        <dbReference type="ARBA" id="ARBA00004613"/>
    </source>
</evidence>
<dbReference type="RefSeq" id="WP_377465704.1">
    <property type="nucleotide sequence ID" value="NZ_JBHUOP010000002.1"/>
</dbReference>
<evidence type="ECO:0000256" key="5">
    <source>
        <dbReference type="ARBA" id="ARBA00012272"/>
    </source>
</evidence>
<comment type="similarity">
    <text evidence="4">Belongs to the polysaccharide lyase 3 family.</text>
</comment>
<dbReference type="Gene3D" id="2.160.20.10">
    <property type="entry name" value="Single-stranded right-handed beta-helix, Pectin lyase-like"/>
    <property type="match status" value="1"/>
</dbReference>
<evidence type="ECO:0000313" key="11">
    <source>
        <dbReference type="EMBL" id="MFD2840053.1"/>
    </source>
</evidence>
<evidence type="ECO:0000256" key="7">
    <source>
        <dbReference type="ARBA" id="ARBA00022729"/>
    </source>
</evidence>
<keyword evidence="8" id="KW-0106">Calcium</keyword>
<sequence>MGRHDAGRIARSLKRWGAAVTAAALITMTAVVGGSIPAQASSIDTNSWYVLQNRQSGKVLEVGGWSTTDGGSLQQYSRNDGAWQQWRFRTAANGAYLLENRHSGKVIDLWEWSLVENAPFKQFTAHGGANQQFTVIDKNTGFIRFVNAHSGKALTVLERSKDDFAPITSYTDLNQYNQQWQLINVGSGTGGTTPAPISPTAPWPNATSTTKVNSTIKVESSFDGKLGRYYGIAAGDQDENQPPMFELEDGAVIRNVIIGDGAGDGIHCKGTCLIENVWWENVGEDAATQKGKISSQVMTVNGGGARSAEDKVFQHNGPGKFIIKNFQVEDFGKLYRSCGNCSTQYARSVEIDNVVATGPALSIAGINSNLGDTAKIRNVTIVGDTSRKIAICEEYQGVTKGEPKKITSGPSAACNYSSSDITYVSK</sequence>
<keyword evidence="6" id="KW-0964">Secreted</keyword>
<evidence type="ECO:0000313" key="12">
    <source>
        <dbReference type="Proteomes" id="UP001597391"/>
    </source>
</evidence>